<feature type="transmembrane region" description="Helical" evidence="8">
    <location>
        <begin position="75"/>
        <end position="96"/>
    </location>
</feature>
<feature type="transmembrane region" description="Helical" evidence="8">
    <location>
        <begin position="134"/>
        <end position="153"/>
    </location>
</feature>
<dbReference type="InterPro" id="IPR036259">
    <property type="entry name" value="MFS_trans_sf"/>
</dbReference>
<feature type="transmembrane region" description="Helical" evidence="8">
    <location>
        <begin position="299"/>
        <end position="317"/>
    </location>
</feature>
<comment type="caution">
    <text evidence="10">The sequence shown here is derived from an EMBL/GenBank/DDBJ whole genome shotgun (WGS) entry which is preliminary data.</text>
</comment>
<dbReference type="GO" id="GO:0005886">
    <property type="term" value="C:plasma membrane"/>
    <property type="evidence" value="ECO:0007669"/>
    <property type="project" value="UniProtKB-SubCell"/>
</dbReference>
<evidence type="ECO:0000313" key="10">
    <source>
        <dbReference type="EMBL" id="KWF33287.1"/>
    </source>
</evidence>
<feature type="transmembrane region" description="Helical" evidence="8">
    <location>
        <begin position="400"/>
        <end position="418"/>
    </location>
</feature>
<gene>
    <name evidence="10" type="ORF">WT56_09150</name>
</gene>
<name>A0A132EJP5_9BURK</name>
<feature type="transmembrane region" description="Helical" evidence="8">
    <location>
        <begin position="165"/>
        <end position="185"/>
    </location>
</feature>
<evidence type="ECO:0000256" key="3">
    <source>
        <dbReference type="ARBA" id="ARBA00022448"/>
    </source>
</evidence>
<evidence type="ECO:0000256" key="4">
    <source>
        <dbReference type="ARBA" id="ARBA00022475"/>
    </source>
</evidence>
<dbReference type="InterPro" id="IPR011701">
    <property type="entry name" value="MFS"/>
</dbReference>
<sequence length="507" mass="52705">MHRYRRAALVLAACLGTFLATLDISIVNVALPTLQTALDTDIGGLQWVVNAYALALSAFMLSAGPLGDRYGHRRVWLGSVILFTAGSVVCACAGSIEPLLAGRAIQGLAGALLIPGAMPILTHAFPDARERARVIGAWSAFSALALIVGPLLGGLLVEHGGWQDIFLVNVPIGFAAVLLGAWGIPERRHPEHAAFDPIGQALSVIWLGLLTYGLIGLGEAGTSRVEVLATLAVAALVFVAFVRVEARVARPLLPVWLFRDRRLARANLASFALGFSGYSSLFFLSLFLQQAQGRAPAEAGWQLMPQFVMTALTSLLFGRIAARIPLHRLMVVGYALIGVVLAAMAGFGARTHYLPVGIALALLGIGMGLAVPATGMTVMDRAPAERAGMASATMNALRQAGMSLGIAVLGSAMSVGAVQRMTAAMQAAGATDAATLARQAVHAHLFPAGRPQMLGAYRDAMSHGFSIAAGCSGILCIAVAAMLLMQRESAVRTGVGAAPGPASSRPE</sequence>
<dbReference type="NCBIfam" id="TIGR00711">
    <property type="entry name" value="efflux_EmrB"/>
    <property type="match status" value="1"/>
</dbReference>
<dbReference type="PROSITE" id="PS50850">
    <property type="entry name" value="MFS"/>
    <property type="match status" value="1"/>
</dbReference>
<dbReference type="PANTHER" id="PTHR42718:SF9">
    <property type="entry name" value="MAJOR FACILITATOR SUPERFAMILY MULTIDRUG TRANSPORTER MFSC"/>
    <property type="match status" value="1"/>
</dbReference>
<feature type="transmembrane region" description="Helical" evidence="8">
    <location>
        <begin position="102"/>
        <end position="122"/>
    </location>
</feature>
<evidence type="ECO:0000256" key="2">
    <source>
        <dbReference type="ARBA" id="ARBA00008537"/>
    </source>
</evidence>
<feature type="transmembrane region" description="Helical" evidence="8">
    <location>
        <begin position="197"/>
        <end position="215"/>
    </location>
</feature>
<dbReference type="CDD" id="cd17321">
    <property type="entry name" value="MFS_MMR_MDR_like"/>
    <property type="match status" value="1"/>
</dbReference>
<feature type="transmembrane region" description="Helical" evidence="8">
    <location>
        <begin position="227"/>
        <end position="246"/>
    </location>
</feature>
<keyword evidence="4" id="KW-1003">Cell membrane</keyword>
<dbReference type="Gene3D" id="1.20.1720.10">
    <property type="entry name" value="Multidrug resistance protein D"/>
    <property type="match status" value="1"/>
</dbReference>
<keyword evidence="7 8" id="KW-0472">Membrane</keyword>
<feature type="domain" description="Major facilitator superfamily (MFS) profile" evidence="9">
    <location>
        <begin position="9"/>
        <end position="441"/>
    </location>
</feature>
<comment type="similarity">
    <text evidence="2">Belongs to the major facilitator superfamily. EmrB family.</text>
</comment>
<dbReference type="Proteomes" id="UP000062912">
    <property type="component" value="Unassembled WGS sequence"/>
</dbReference>
<keyword evidence="5 8" id="KW-0812">Transmembrane</keyword>
<proteinExistence type="inferred from homology"/>
<organism evidence="10 11">
    <name type="scientific">Burkholderia pseudomultivorans</name>
    <dbReference type="NCBI Taxonomy" id="1207504"/>
    <lineage>
        <taxon>Bacteria</taxon>
        <taxon>Pseudomonadati</taxon>
        <taxon>Pseudomonadota</taxon>
        <taxon>Betaproteobacteria</taxon>
        <taxon>Burkholderiales</taxon>
        <taxon>Burkholderiaceae</taxon>
        <taxon>Burkholderia</taxon>
        <taxon>Burkholderia cepacia complex</taxon>
    </lineage>
</organism>
<keyword evidence="6 8" id="KW-1133">Transmembrane helix</keyword>
<evidence type="ECO:0000256" key="6">
    <source>
        <dbReference type="ARBA" id="ARBA00022989"/>
    </source>
</evidence>
<keyword evidence="3" id="KW-0813">Transport</keyword>
<reference evidence="10 11" key="1">
    <citation type="submission" date="2015-11" db="EMBL/GenBank/DDBJ databases">
        <title>Expanding the genomic diversity of Burkholderia species for the development of highly accurate diagnostics.</title>
        <authorList>
            <person name="Sahl J."/>
            <person name="Keim P."/>
            <person name="Wagner D."/>
        </authorList>
    </citation>
    <scope>NUCLEOTIDE SEQUENCE [LARGE SCALE GENOMIC DNA]</scope>
    <source>
        <strain evidence="10 11">MSMB368WGS</strain>
    </source>
</reference>
<feature type="transmembrane region" description="Helical" evidence="8">
    <location>
        <begin position="266"/>
        <end position="287"/>
    </location>
</feature>
<comment type="subcellular location">
    <subcellularLocation>
        <location evidence="1">Cell membrane</location>
        <topology evidence="1">Multi-pass membrane protein</topology>
    </subcellularLocation>
</comment>
<feature type="transmembrane region" description="Helical" evidence="8">
    <location>
        <begin position="463"/>
        <end position="484"/>
    </location>
</feature>
<dbReference type="RefSeq" id="WP_060240364.1">
    <property type="nucleotide sequence ID" value="NZ_LPJR01000019.1"/>
</dbReference>
<feature type="transmembrane region" description="Helical" evidence="8">
    <location>
        <begin position="44"/>
        <end position="63"/>
    </location>
</feature>
<protein>
    <submittedName>
        <fullName evidence="10">Disulfide bond formation protein DsbA</fullName>
    </submittedName>
</protein>
<evidence type="ECO:0000313" key="11">
    <source>
        <dbReference type="Proteomes" id="UP000062912"/>
    </source>
</evidence>
<evidence type="ECO:0000256" key="7">
    <source>
        <dbReference type="ARBA" id="ARBA00023136"/>
    </source>
</evidence>
<dbReference type="EMBL" id="LPJR01000019">
    <property type="protein sequence ID" value="KWF33287.1"/>
    <property type="molecule type" value="Genomic_DNA"/>
</dbReference>
<evidence type="ECO:0000256" key="5">
    <source>
        <dbReference type="ARBA" id="ARBA00022692"/>
    </source>
</evidence>
<dbReference type="OrthoDB" id="9807274at2"/>
<feature type="transmembrane region" description="Helical" evidence="8">
    <location>
        <begin position="353"/>
        <end position="379"/>
    </location>
</feature>
<accession>A0A132EJP5</accession>
<dbReference type="InterPro" id="IPR020846">
    <property type="entry name" value="MFS_dom"/>
</dbReference>
<evidence type="ECO:0000259" key="9">
    <source>
        <dbReference type="PROSITE" id="PS50850"/>
    </source>
</evidence>
<dbReference type="AlphaFoldDB" id="A0A132EJP5"/>
<evidence type="ECO:0000256" key="8">
    <source>
        <dbReference type="SAM" id="Phobius"/>
    </source>
</evidence>
<dbReference type="GO" id="GO:0022857">
    <property type="term" value="F:transmembrane transporter activity"/>
    <property type="evidence" value="ECO:0007669"/>
    <property type="project" value="InterPro"/>
</dbReference>
<dbReference type="PANTHER" id="PTHR42718">
    <property type="entry name" value="MAJOR FACILITATOR SUPERFAMILY MULTIDRUG TRANSPORTER MFSC"/>
    <property type="match status" value="1"/>
</dbReference>
<dbReference type="InterPro" id="IPR004638">
    <property type="entry name" value="EmrB-like"/>
</dbReference>
<evidence type="ECO:0000256" key="1">
    <source>
        <dbReference type="ARBA" id="ARBA00004651"/>
    </source>
</evidence>
<dbReference type="Gene3D" id="1.20.1250.20">
    <property type="entry name" value="MFS general substrate transporter like domains"/>
    <property type="match status" value="1"/>
</dbReference>
<dbReference type="SUPFAM" id="SSF103473">
    <property type="entry name" value="MFS general substrate transporter"/>
    <property type="match status" value="1"/>
</dbReference>
<dbReference type="Pfam" id="PF07690">
    <property type="entry name" value="MFS_1"/>
    <property type="match status" value="1"/>
</dbReference>
<feature type="transmembrane region" description="Helical" evidence="8">
    <location>
        <begin position="329"/>
        <end position="347"/>
    </location>
</feature>